<gene>
    <name evidence="2" type="ORF">IWQ62_000044</name>
</gene>
<proteinExistence type="predicted"/>
<protein>
    <submittedName>
        <fullName evidence="2">Uncharacterized protein</fullName>
    </submittedName>
</protein>
<accession>A0A9W8B1F2</accession>
<keyword evidence="3" id="KW-1185">Reference proteome</keyword>
<keyword evidence="1" id="KW-1133">Transmembrane helix</keyword>
<sequence length="316" mass="35476">MYTLIPGRILRAPKLGLLNRHWTSPPVWNWARLLSTVERQTSPVLVFEAPSCRAVRILKVFSVGTAVTSLSTVPLTWMCLGSSLIPATPLAVFVVGFTALSSVSITAFLSFILKPYISRIFVQPPVTRSKSVASRLPKLSLLTPLERTLKPTGSHNASTAPVDEISALKGGSILTSVFGSHSQGSKAATTDDPETIQTRYRERMAQALDAFPIPLDAHTLITLETVSMLGRFHYTTLPIEDLTPSTRFMKTWQVKSTVWNRQDPNQRQSLGSRYFWLEWKADVTRYARINEAVVWRIGQLIHQNREDDKQIRHRIV</sequence>
<evidence type="ECO:0000313" key="3">
    <source>
        <dbReference type="Proteomes" id="UP001150925"/>
    </source>
</evidence>
<keyword evidence="1" id="KW-0472">Membrane</keyword>
<dbReference type="Proteomes" id="UP001150925">
    <property type="component" value="Unassembled WGS sequence"/>
</dbReference>
<evidence type="ECO:0000256" key="1">
    <source>
        <dbReference type="SAM" id="Phobius"/>
    </source>
</evidence>
<dbReference type="AlphaFoldDB" id="A0A9W8B1F2"/>
<dbReference type="InterPro" id="IPR045325">
    <property type="entry name" value="TMEM70/TMEM186/TMEM223"/>
</dbReference>
<dbReference type="Pfam" id="PF06979">
    <property type="entry name" value="TMEM70"/>
    <property type="match status" value="1"/>
</dbReference>
<feature type="transmembrane region" description="Helical" evidence="1">
    <location>
        <begin position="57"/>
        <end position="78"/>
    </location>
</feature>
<feature type="transmembrane region" description="Helical" evidence="1">
    <location>
        <begin position="90"/>
        <end position="113"/>
    </location>
</feature>
<evidence type="ECO:0000313" key="2">
    <source>
        <dbReference type="EMBL" id="KAJ1970217.1"/>
    </source>
</evidence>
<name>A0A9W8B1F2_9FUNG</name>
<reference evidence="2" key="1">
    <citation type="submission" date="2022-07" db="EMBL/GenBank/DDBJ databases">
        <title>Phylogenomic reconstructions and comparative analyses of Kickxellomycotina fungi.</title>
        <authorList>
            <person name="Reynolds N.K."/>
            <person name="Stajich J.E."/>
            <person name="Barry K."/>
            <person name="Grigoriev I.V."/>
            <person name="Crous P."/>
            <person name="Smith M.E."/>
        </authorList>
    </citation>
    <scope>NUCLEOTIDE SEQUENCE</scope>
    <source>
        <strain evidence="2">RSA 1196</strain>
    </source>
</reference>
<keyword evidence="1" id="KW-0812">Transmembrane</keyword>
<organism evidence="2 3">
    <name type="scientific">Dispira parvispora</name>
    <dbReference type="NCBI Taxonomy" id="1520584"/>
    <lineage>
        <taxon>Eukaryota</taxon>
        <taxon>Fungi</taxon>
        <taxon>Fungi incertae sedis</taxon>
        <taxon>Zoopagomycota</taxon>
        <taxon>Kickxellomycotina</taxon>
        <taxon>Dimargaritomycetes</taxon>
        <taxon>Dimargaritales</taxon>
        <taxon>Dimargaritaceae</taxon>
        <taxon>Dispira</taxon>
    </lineage>
</organism>
<dbReference type="EMBL" id="JANBPY010000002">
    <property type="protein sequence ID" value="KAJ1970217.1"/>
    <property type="molecule type" value="Genomic_DNA"/>
</dbReference>
<dbReference type="OrthoDB" id="5386199at2759"/>
<comment type="caution">
    <text evidence="2">The sequence shown here is derived from an EMBL/GenBank/DDBJ whole genome shotgun (WGS) entry which is preliminary data.</text>
</comment>